<evidence type="ECO:0000313" key="6">
    <source>
        <dbReference type="Proteomes" id="UP000664701"/>
    </source>
</evidence>
<feature type="domain" description="Putative zinc-finger" evidence="4">
    <location>
        <begin position="4"/>
        <end position="38"/>
    </location>
</feature>
<dbReference type="Gene3D" id="1.10.10.1320">
    <property type="entry name" value="Anti-sigma factor, zinc-finger domain"/>
    <property type="match status" value="1"/>
</dbReference>
<organism evidence="5 6">
    <name type="scientific">Candidatus Enterococcus lowellii</name>
    <dbReference type="NCBI Taxonomy" id="2230877"/>
    <lineage>
        <taxon>Bacteria</taxon>
        <taxon>Bacillati</taxon>
        <taxon>Bacillota</taxon>
        <taxon>Bacilli</taxon>
        <taxon>Lactobacillales</taxon>
        <taxon>Enterococcaceae</taxon>
        <taxon>Enterococcus</taxon>
    </lineage>
</organism>
<accession>A0ABZ2SMZ7</accession>
<feature type="transmembrane region" description="Helical" evidence="3">
    <location>
        <begin position="73"/>
        <end position="92"/>
    </location>
</feature>
<evidence type="ECO:0000256" key="1">
    <source>
        <dbReference type="ARBA" id="ARBA00024353"/>
    </source>
</evidence>
<gene>
    <name evidence="5" type="ORF">DOK78_001821</name>
</gene>
<dbReference type="InterPro" id="IPR027383">
    <property type="entry name" value="Znf_put"/>
</dbReference>
<dbReference type="InterPro" id="IPR041916">
    <property type="entry name" value="Anti_sigma_zinc_sf"/>
</dbReference>
<keyword evidence="3" id="KW-0472">Membrane</keyword>
<evidence type="ECO:0000256" key="3">
    <source>
        <dbReference type="SAM" id="Phobius"/>
    </source>
</evidence>
<evidence type="ECO:0000259" key="4">
    <source>
        <dbReference type="Pfam" id="PF13490"/>
    </source>
</evidence>
<evidence type="ECO:0000256" key="2">
    <source>
        <dbReference type="ARBA" id="ARBA00024438"/>
    </source>
</evidence>
<reference evidence="5 6" key="1">
    <citation type="submission" date="2021-03" db="EMBL/GenBank/DDBJ databases">
        <authorList>
            <person name="Gilmore M.S."/>
            <person name="Schwartzman J."/>
            <person name="Van Tyne D."/>
            <person name="Martin M."/>
            <person name="Earl A.M."/>
            <person name="Manson A.L."/>
            <person name="Straub T."/>
            <person name="Salamzade R."/>
            <person name="Saavedra J."/>
            <person name="Lebreton F."/>
            <person name="Prichula J."/>
            <person name="Schaufler K."/>
            <person name="Gaca A."/>
            <person name="Sgardioli B."/>
            <person name="Wagenaar J."/>
            <person name="Strong T."/>
        </authorList>
    </citation>
    <scope>NUCLEOTIDE SEQUENCE [LARGE SCALE GENOMIC DNA]</scope>
    <source>
        <strain evidence="5 6">DIV2402</strain>
    </source>
</reference>
<proteinExistence type="inferred from homology"/>
<keyword evidence="6" id="KW-1185">Reference proteome</keyword>
<protein>
    <recommendedName>
        <fullName evidence="2">Anti-sigma-W factor RsiW</fullName>
    </recommendedName>
</protein>
<feature type="transmembrane region" description="Helical" evidence="3">
    <location>
        <begin position="208"/>
        <end position="227"/>
    </location>
</feature>
<dbReference type="EMBL" id="CP147251">
    <property type="protein sequence ID" value="WYJ77183.1"/>
    <property type="molecule type" value="Genomic_DNA"/>
</dbReference>
<feature type="transmembrane region" description="Helical" evidence="3">
    <location>
        <begin position="239"/>
        <end position="261"/>
    </location>
</feature>
<reference evidence="5 6" key="2">
    <citation type="submission" date="2024-03" db="EMBL/GenBank/DDBJ databases">
        <title>The Genome Sequence of Enterococcus sp. DIV2402.</title>
        <authorList>
            <consortium name="The Broad Institute Genomics Platform"/>
            <consortium name="The Broad Institute Microbial Omics Core"/>
            <consortium name="The Broad Institute Genomic Center for Infectious Diseases"/>
            <person name="Earl A."/>
            <person name="Manson A."/>
            <person name="Gilmore M."/>
            <person name="Schwartman J."/>
            <person name="Shea T."/>
            <person name="Abouelleil A."/>
            <person name="Cao P."/>
            <person name="Chapman S."/>
            <person name="Cusick C."/>
            <person name="Young S."/>
            <person name="Neafsey D."/>
            <person name="Nusbaum C."/>
            <person name="Birren B."/>
        </authorList>
    </citation>
    <scope>NUCLEOTIDE SEQUENCE [LARGE SCALE GENOMIC DNA]</scope>
    <source>
        <strain evidence="5 6">DIV2402</strain>
    </source>
</reference>
<evidence type="ECO:0000313" key="5">
    <source>
        <dbReference type="EMBL" id="WYJ77183.1"/>
    </source>
</evidence>
<comment type="similarity">
    <text evidence="1">Belongs to the zinc-associated anti-sigma factor (ZAS) superfamily. Anti-sigma-W factor family.</text>
</comment>
<keyword evidence="3" id="KW-1133">Transmembrane helix</keyword>
<feature type="transmembrane region" description="Helical" evidence="3">
    <location>
        <begin position="267"/>
        <end position="289"/>
    </location>
</feature>
<dbReference type="RefSeq" id="WP_243430781.1">
    <property type="nucleotide sequence ID" value="NZ_CP147251.1"/>
</dbReference>
<sequence length="296" mass="34062">MVTCDMIKDLLPLYVENMLSKDSQLLVESHLKTCPECQKELELLKSAITVPIETNTAPLLHAQKKIQKNKWQIGIFSTILTLIIATISISFLTSPQYLPYNQEKILVSTTENDLVVVQFDDSLADYHLNRQRAPDGSGYIYHLTTWNNSWHHFWKSKERKNTIVNPNGEKVTAVYYYPGNNQTDQLIYGENIFPDGGMMTLPRLVLNYYLIFSCLLMIIGGIGWLIFHRKQLGGIFKQLSLISFFYILSHVFIKGMTTISYNVIRDFSIICLLTLLLYSGFLLGNHLFYTTKQRAK</sequence>
<dbReference type="Proteomes" id="UP000664701">
    <property type="component" value="Chromosome"/>
</dbReference>
<dbReference type="Pfam" id="PF13490">
    <property type="entry name" value="zf-HC2"/>
    <property type="match status" value="1"/>
</dbReference>
<keyword evidence="3" id="KW-0812">Transmembrane</keyword>
<name>A0ABZ2SMZ7_9ENTE</name>